<reference evidence="3 4" key="1">
    <citation type="submission" date="2019-12" db="EMBL/GenBank/DDBJ databases">
        <authorList>
            <person name="Scholz U."/>
            <person name="Mascher M."/>
            <person name="Fiebig A."/>
        </authorList>
    </citation>
    <scope>NUCLEOTIDE SEQUENCE</scope>
</reference>
<dbReference type="EMBL" id="CACRZD030000018">
    <property type="protein sequence ID" value="CAA6673707.1"/>
    <property type="molecule type" value="Genomic_DNA"/>
</dbReference>
<sequence>MAAASSSVAKGASGAALAAPSPAAVSDLLHAVVLSLPPGVLGAAAIELPVHEVASDVVLLAELGSAVAECEGVAETLLQVCRLIHNVSCKVRLEVHSSSWIIMCIIKGYGLNYSSLDSMALISLLLHIVSSSYAGLLSQSFQNSFENTKSGRKYTNYNNLWKFMDVFASKKSLLEGYEMSRFYVALLDCLHLVLSRPGVSLSEHVTGLVVGLKMFLMYGLNRKSTLFPGNTSSREKSFSVPRQKSGSVEIRNTENCRYVPPHLRKSGGLVSHPSDTSASEYEFSKYDLTSSDSDLSDSDRPTKDGDIFRSSKTRIAALVCIQDLCRADPKSLTSIWAMLLPINDVLQTGKYQDTLMACLLFDPVLKTRITSASALSTILEFNSSVFLQVAEYKESSKCGSFTTLSCSLGQILMQIHRGWVMDLVGENILANAWRVVASSHNVHIRKDPSGPTPKADQTTFMVSVSFTAGNSDVLSVIFHFSRLEVHPTALKALVHNYPNVATVCWEDLSAYVHLMLQSSLPEESKCRVSEKFSVDVGNAVGLANERSVMAAIKVIRTLPVNVLDLMVIIFSVPPTSFKEKGMTREDGQIPFFCLVQVWMRVRATSGFQGTDDLLEFGILKWLQGIHLGKQWHEVIESIFPLVLSHGSPMNDKQRFIVYSLIFSAFNDEVPSVRSAARGNWCGCMFPTDLSTFHLQPKLLDDIFHAVDLTHIITNFGHQYCDSLAIEQLICIQTLFQFDILLFEVSHVASSEIIALLFENCFAAEALGNLSRFANCTENSTEASMESTGNNIKGASIDTRHWLERMVQAFVSCVTTGNVKVQWNVCHALGNLFLNKTLKLQDVPWAPSVYSILLLLLRDSTNFKIRIHAAVALAVPESRADYGSSFSDILQSLEHVLESIASEQVQDPSSFKYRDALEKQLTLTTLHVLGLGSLKDDQALKDFLRKVRTRLKSILLLLYYQIKLPGHPKKSQLSKKISHLVSRSYSEKRREEYLREEGTTFLEQWLSSLCSSLPQMPGHLEHDASSSDKQENELSSHAVRKQMISRAAKSLSELYEHSNQSRISQRLEKMALGLQRCSLEFVL</sequence>
<dbReference type="Gene3D" id="1.25.10.10">
    <property type="entry name" value="Leucine-rich Repeat Variant"/>
    <property type="match status" value="1"/>
</dbReference>
<feature type="domain" description="DUF4042" evidence="2">
    <location>
        <begin position="312"/>
        <end position="427"/>
    </location>
</feature>
<dbReference type="PANTHER" id="PTHR13366">
    <property type="entry name" value="MALARIA ANTIGEN-RELATED"/>
    <property type="match status" value="1"/>
</dbReference>
<proteinExistence type="predicted"/>
<dbReference type="SUPFAM" id="SSF48371">
    <property type="entry name" value="ARM repeat"/>
    <property type="match status" value="1"/>
</dbReference>
<protein>
    <recommendedName>
        <fullName evidence="2">DUF4042 domain-containing protein</fullName>
    </recommendedName>
</protein>
<gene>
    <name evidence="3" type="ORF">SI7747_18020124</name>
</gene>
<evidence type="ECO:0000313" key="4">
    <source>
        <dbReference type="Proteomes" id="UP001189122"/>
    </source>
</evidence>
<organism evidence="3">
    <name type="scientific">Spirodela intermedia</name>
    <name type="common">Intermediate duckweed</name>
    <dbReference type="NCBI Taxonomy" id="51605"/>
    <lineage>
        <taxon>Eukaryota</taxon>
        <taxon>Viridiplantae</taxon>
        <taxon>Streptophyta</taxon>
        <taxon>Embryophyta</taxon>
        <taxon>Tracheophyta</taxon>
        <taxon>Spermatophyta</taxon>
        <taxon>Magnoliopsida</taxon>
        <taxon>Liliopsida</taxon>
        <taxon>Araceae</taxon>
        <taxon>Lemnoideae</taxon>
        <taxon>Spirodela</taxon>
    </lineage>
</organism>
<feature type="region of interest" description="Disordered" evidence="1">
    <location>
        <begin position="1016"/>
        <end position="1038"/>
    </location>
</feature>
<evidence type="ECO:0000313" key="3">
    <source>
        <dbReference type="EMBL" id="CAA2634728.1"/>
    </source>
</evidence>
<dbReference type="Pfam" id="PF13251">
    <property type="entry name" value="DUF4042"/>
    <property type="match status" value="1"/>
</dbReference>
<evidence type="ECO:0000259" key="2">
    <source>
        <dbReference type="Pfam" id="PF13251"/>
    </source>
</evidence>
<dbReference type="InterPro" id="IPR011989">
    <property type="entry name" value="ARM-like"/>
</dbReference>
<name>A0A7I8JU27_SPIIN</name>
<dbReference type="AlphaFoldDB" id="A0A7I8JU27"/>
<dbReference type="InterPro" id="IPR052107">
    <property type="entry name" value="HEAT6"/>
</dbReference>
<dbReference type="InterPro" id="IPR016024">
    <property type="entry name" value="ARM-type_fold"/>
</dbReference>
<dbReference type="InterPro" id="IPR025283">
    <property type="entry name" value="DUF4042"/>
</dbReference>
<feature type="compositionally biased region" description="Basic and acidic residues" evidence="1">
    <location>
        <begin position="1018"/>
        <end position="1033"/>
    </location>
</feature>
<evidence type="ECO:0000256" key="1">
    <source>
        <dbReference type="SAM" id="MobiDB-lite"/>
    </source>
</evidence>
<dbReference type="PANTHER" id="PTHR13366:SF0">
    <property type="entry name" value="HEAT REPEAT-CONTAINING PROTEIN 6"/>
    <property type="match status" value="1"/>
</dbReference>
<keyword evidence="4" id="KW-1185">Reference proteome</keyword>
<accession>A0A7I8JU27</accession>
<dbReference type="EMBL" id="LR743605">
    <property type="protein sequence ID" value="CAA2634728.1"/>
    <property type="molecule type" value="Genomic_DNA"/>
</dbReference>
<dbReference type="Proteomes" id="UP001189122">
    <property type="component" value="Unassembled WGS sequence"/>
</dbReference>